<dbReference type="Pfam" id="PF13377">
    <property type="entry name" value="Peripla_BP_3"/>
    <property type="match status" value="1"/>
</dbReference>
<keyword evidence="4" id="KW-0804">Transcription</keyword>
<dbReference type="PROSITE" id="PS50949">
    <property type="entry name" value="HTH_GNTR"/>
    <property type="match status" value="1"/>
</dbReference>
<evidence type="ECO:0000259" key="5">
    <source>
        <dbReference type="PROSITE" id="PS50949"/>
    </source>
</evidence>
<dbReference type="RefSeq" id="WP_341419507.1">
    <property type="nucleotide sequence ID" value="NZ_JBBPCC010000029.1"/>
</dbReference>
<evidence type="ECO:0000256" key="3">
    <source>
        <dbReference type="ARBA" id="ARBA00023125"/>
    </source>
</evidence>
<dbReference type="PANTHER" id="PTHR30146">
    <property type="entry name" value="LACI-RELATED TRANSCRIPTIONAL REPRESSOR"/>
    <property type="match status" value="1"/>
</dbReference>
<dbReference type="CDD" id="cd07377">
    <property type="entry name" value="WHTH_GntR"/>
    <property type="match status" value="1"/>
</dbReference>
<evidence type="ECO:0000256" key="1">
    <source>
        <dbReference type="ARBA" id="ARBA00022491"/>
    </source>
</evidence>
<dbReference type="InterPro" id="IPR000524">
    <property type="entry name" value="Tscrpt_reg_HTH_GntR"/>
</dbReference>
<dbReference type="InterPro" id="IPR036388">
    <property type="entry name" value="WH-like_DNA-bd_sf"/>
</dbReference>
<protein>
    <submittedName>
        <fullName evidence="6">GntR family transcriptional regulator</fullName>
    </submittedName>
</protein>
<dbReference type="SMART" id="SM00345">
    <property type="entry name" value="HTH_GNTR"/>
    <property type="match status" value="1"/>
</dbReference>
<dbReference type="SUPFAM" id="SSF46785">
    <property type="entry name" value="Winged helix' DNA-binding domain"/>
    <property type="match status" value="1"/>
</dbReference>
<dbReference type="InterPro" id="IPR046335">
    <property type="entry name" value="LacI/GalR-like_sensor"/>
</dbReference>
<keyword evidence="1" id="KW-0678">Repressor</keyword>
<accession>A0ABU9DX70</accession>
<sequence>MPSVPLYQHIVNRLKQQIRSGELQPGDQIPTELQLSEAFQVSRITSKRALSELEHAKLIYRVQGKGSFVSPRNPPLRSSLTSSKEILLILPFADNPGISDYIKGASDYLSHTDFSFHIQSNTAAGQRKLLQAALRSSISGVLLYPHSSLADLDILYQYYLQDFPLITLDKSISGIPLPSVVSDNFNGGYEATRYLLQHQHTRIAYLTANPISQLSSIRDRYFGYLKALSDYGISYPEEEELPGVFTTEHTIHSLLQHKITAIVAENDILAIDLIAQAKEQHIRIPGDLSIIGFDNIPMTHMIEPPLTTVAQDFVRLGYLAAESLVHRIERGQWPESVRQQVPVALLQRASVEALTASPSIHI</sequence>
<dbReference type="SUPFAM" id="SSF53822">
    <property type="entry name" value="Periplasmic binding protein-like I"/>
    <property type="match status" value="1"/>
</dbReference>
<comment type="caution">
    <text evidence="6">The sequence shown here is derived from an EMBL/GenBank/DDBJ whole genome shotgun (WGS) entry which is preliminary data.</text>
</comment>
<dbReference type="PANTHER" id="PTHR30146:SF148">
    <property type="entry name" value="HTH-TYPE TRANSCRIPTIONAL REPRESSOR PURR-RELATED"/>
    <property type="match status" value="1"/>
</dbReference>
<dbReference type="CDD" id="cd06267">
    <property type="entry name" value="PBP1_LacI_sugar_binding-like"/>
    <property type="match status" value="1"/>
</dbReference>
<evidence type="ECO:0000313" key="6">
    <source>
        <dbReference type="EMBL" id="MEK8132373.1"/>
    </source>
</evidence>
<gene>
    <name evidence="6" type="ORF">WMW72_31190</name>
</gene>
<proteinExistence type="predicted"/>
<keyword evidence="3" id="KW-0238">DNA-binding</keyword>
<keyword evidence="7" id="KW-1185">Reference proteome</keyword>
<evidence type="ECO:0000256" key="2">
    <source>
        <dbReference type="ARBA" id="ARBA00023015"/>
    </source>
</evidence>
<evidence type="ECO:0000256" key="4">
    <source>
        <dbReference type="ARBA" id="ARBA00023163"/>
    </source>
</evidence>
<keyword evidence="2" id="KW-0805">Transcription regulation</keyword>
<dbReference type="Gene3D" id="1.10.10.10">
    <property type="entry name" value="Winged helix-like DNA-binding domain superfamily/Winged helix DNA-binding domain"/>
    <property type="match status" value="1"/>
</dbReference>
<dbReference type="Gene3D" id="3.40.50.2300">
    <property type="match status" value="2"/>
</dbReference>
<dbReference type="EMBL" id="JBBPCC010000029">
    <property type="protein sequence ID" value="MEK8132373.1"/>
    <property type="molecule type" value="Genomic_DNA"/>
</dbReference>
<evidence type="ECO:0000313" key="7">
    <source>
        <dbReference type="Proteomes" id="UP001469365"/>
    </source>
</evidence>
<dbReference type="Proteomes" id="UP001469365">
    <property type="component" value="Unassembled WGS sequence"/>
</dbReference>
<name>A0ABU9DX70_9BACL</name>
<organism evidence="6 7">
    <name type="scientific">Paenibacillus filicis</name>
    <dbReference type="NCBI Taxonomy" id="669464"/>
    <lineage>
        <taxon>Bacteria</taxon>
        <taxon>Bacillati</taxon>
        <taxon>Bacillota</taxon>
        <taxon>Bacilli</taxon>
        <taxon>Bacillales</taxon>
        <taxon>Paenibacillaceae</taxon>
        <taxon>Paenibacillus</taxon>
    </lineage>
</organism>
<dbReference type="InterPro" id="IPR036390">
    <property type="entry name" value="WH_DNA-bd_sf"/>
</dbReference>
<dbReference type="Pfam" id="PF00392">
    <property type="entry name" value="GntR"/>
    <property type="match status" value="1"/>
</dbReference>
<feature type="domain" description="HTH gntR-type" evidence="5">
    <location>
        <begin position="4"/>
        <end position="72"/>
    </location>
</feature>
<dbReference type="InterPro" id="IPR028082">
    <property type="entry name" value="Peripla_BP_I"/>
</dbReference>
<reference evidence="6 7" key="1">
    <citation type="submission" date="2024-04" db="EMBL/GenBank/DDBJ databases">
        <title>draft genome sequnece of Paenibacillus filicis.</title>
        <authorList>
            <person name="Kim D.-U."/>
        </authorList>
    </citation>
    <scope>NUCLEOTIDE SEQUENCE [LARGE SCALE GENOMIC DNA]</scope>
    <source>
        <strain evidence="6 7">KACC14197</strain>
    </source>
</reference>